<comment type="caution">
    <text evidence="1">The sequence shown here is derived from an EMBL/GenBank/DDBJ whole genome shotgun (WGS) entry which is preliminary data.</text>
</comment>
<dbReference type="Pfam" id="PF20375">
    <property type="entry name" value="DUF6670"/>
    <property type="match status" value="1"/>
</dbReference>
<dbReference type="EMBL" id="JAEMNV010000001">
    <property type="protein sequence ID" value="MBJ8337808.1"/>
    <property type="molecule type" value="Genomic_DNA"/>
</dbReference>
<protein>
    <submittedName>
        <fullName evidence="1">Uncharacterized protein</fullName>
    </submittedName>
</protein>
<name>A0A934NM79_9NOCA</name>
<reference evidence="1" key="1">
    <citation type="submission" date="2020-12" db="EMBL/GenBank/DDBJ databases">
        <title>Antrihabitans popcorni sp. nov. and Antrihabitans auranticaus sp. nov., isolated from a larva cave.</title>
        <authorList>
            <person name="Lee S.D."/>
            <person name="Kim I.S."/>
        </authorList>
    </citation>
    <scope>NUCLEOTIDE SEQUENCE</scope>
    <source>
        <strain evidence="1">YC3-6</strain>
    </source>
</reference>
<gene>
    <name evidence="1" type="ORF">JGU71_02820</name>
</gene>
<dbReference type="AlphaFoldDB" id="A0A934NM79"/>
<dbReference type="InterPro" id="IPR046611">
    <property type="entry name" value="DUF6670"/>
</dbReference>
<accession>A0A934NM79</accession>
<organism evidence="1 2">
    <name type="scientific">Antrihabitans stalagmiti</name>
    <dbReference type="NCBI Taxonomy" id="2799499"/>
    <lineage>
        <taxon>Bacteria</taxon>
        <taxon>Bacillati</taxon>
        <taxon>Actinomycetota</taxon>
        <taxon>Actinomycetes</taxon>
        <taxon>Mycobacteriales</taxon>
        <taxon>Nocardiaceae</taxon>
        <taxon>Antrihabitans</taxon>
    </lineage>
</organism>
<sequence length="349" mass="38978">MQNTRSRTFFRREDPELLVAAAQKLVNHNWRHNGRPFDPTTPMHPPVGRYSTVHYGMMIPGLPAPLNFLDLIVVIGQPAIDLWTNPHLVETTPRDTANVLIGSGITFPGQFRGYRIEQDITATDDGSVVKFGSDLELRHDYPNFHLSYANDAFAVELDIVATDKVAHFSKLPAGIYDHWSLLCQHTGTVTYDGQTHRLSGLNTYEYARGTAIALPMKFFTYQILNIDESTQVLMTEVLGPMGLPLQRSVYVRSLTDHGAVYERGFAFEVDELEAVPRTTPNDVSMHLAKRFRWSVQDDGGNDLIALEAVTNDDYVYGMAGGYVGSYTYTGQFRGSVIAGTGYVEYVGTR</sequence>
<dbReference type="Proteomes" id="UP000655868">
    <property type="component" value="Unassembled WGS sequence"/>
</dbReference>
<keyword evidence="2" id="KW-1185">Reference proteome</keyword>
<evidence type="ECO:0000313" key="2">
    <source>
        <dbReference type="Proteomes" id="UP000655868"/>
    </source>
</evidence>
<proteinExistence type="predicted"/>
<evidence type="ECO:0000313" key="1">
    <source>
        <dbReference type="EMBL" id="MBJ8337808.1"/>
    </source>
</evidence>